<keyword evidence="2" id="KW-1185">Reference proteome</keyword>
<evidence type="ECO:0000313" key="1">
    <source>
        <dbReference type="EMBL" id="MCU6716639.1"/>
    </source>
</evidence>
<evidence type="ECO:0000313" key="2">
    <source>
        <dbReference type="Proteomes" id="UP001209666"/>
    </source>
</evidence>
<dbReference type="Proteomes" id="UP001209666">
    <property type="component" value="Unassembled WGS sequence"/>
</dbReference>
<dbReference type="EMBL" id="JAOQKI010000006">
    <property type="protein sequence ID" value="MCU6716639.1"/>
    <property type="molecule type" value="Genomic_DNA"/>
</dbReference>
<gene>
    <name evidence="1" type="ORF">OCV43_05020</name>
</gene>
<proteinExistence type="predicted"/>
<accession>A0ABT2SC63</accession>
<name>A0ABT2SC63_9FIRM</name>
<protein>
    <submittedName>
        <fullName evidence="1">Helix-turn-helix domain-containing protein</fullName>
    </submittedName>
</protein>
<organism evidence="1 2">
    <name type="scientific">Roseburia amylophila</name>
    <dbReference type="NCBI Taxonomy" id="2981794"/>
    <lineage>
        <taxon>Bacteria</taxon>
        <taxon>Bacillati</taxon>
        <taxon>Bacillota</taxon>
        <taxon>Clostridia</taxon>
        <taxon>Lachnospirales</taxon>
        <taxon>Lachnospiraceae</taxon>
        <taxon>Roseburia</taxon>
    </lineage>
</organism>
<sequence>MIEGYTTVAEIAKKWGVRPRTVQIMCAEGKIEGVTKFGRAWAIPVNSDKPIDSRITTGEYKNWRKS</sequence>
<reference evidence="1 2" key="1">
    <citation type="journal article" date="2021" name="ISME Commun">
        <title>Automated analysis of genomic sequences facilitates high-throughput and comprehensive description of bacteria.</title>
        <authorList>
            <person name="Hitch T.C.A."/>
        </authorList>
    </citation>
    <scope>NUCLEOTIDE SEQUENCE [LARGE SCALE GENOMIC DNA]</scope>
    <source>
        <strain evidence="1 2">Sanger_19</strain>
    </source>
</reference>
<comment type="caution">
    <text evidence="1">The sequence shown here is derived from an EMBL/GenBank/DDBJ whole genome shotgun (WGS) entry which is preliminary data.</text>
</comment>
<dbReference type="RefSeq" id="WP_262623568.1">
    <property type="nucleotide sequence ID" value="NZ_JAOQKI010000006.1"/>
</dbReference>